<dbReference type="Gene3D" id="3.40.50.10380">
    <property type="entry name" value="Malic enzyme, N-terminal domain"/>
    <property type="match status" value="1"/>
</dbReference>
<dbReference type="InterPro" id="IPR001891">
    <property type="entry name" value="Malic_OxRdtase"/>
</dbReference>
<name>A0ABS4FXU5_9BACL</name>
<evidence type="ECO:0000256" key="4">
    <source>
        <dbReference type="ARBA" id="ARBA00022723"/>
    </source>
</evidence>
<dbReference type="InterPro" id="IPR015884">
    <property type="entry name" value="Malic_enzyme_CS"/>
</dbReference>
<comment type="cofactor">
    <cofactor evidence="2">
        <name>Mg(2+)</name>
        <dbReference type="ChEBI" id="CHEBI:18420"/>
    </cofactor>
</comment>
<sequence>MNKVIDHSHVFTVQVQYNSDSNYIDNIKKIVEKYQGSMEQVQVKIEEGLVFENINIGIEDKEKQQGIEKAIAQLGGGDIVERFQEIMKLHEGGKVEVTLKHPIVTKDDLSKVYTPGVAKVCLEIARDEQKAYDLTIKKNTVAVVSDGTAVLGLGDIGPKAAMPVMEGKAALFKQFADIDAVPICLDTKDTEEIISIVKALAPTFGGINLEDISSPRCFEIEKRLRAELDIPVFHDDQHGTAIVVLAGLLNALKVCNKKINEVKIIVNGCGAAGISISKMLLEAGATNLIGVDREGAISSNIQYDKEHWNEFAKITNPNQENGLLSEVIKGADVFIGVSAPNILKVEDVQNMNKDAIVFAMANPTPEIDPALAAPHVRVMATGRSDYPNQINNVLCFPGIFKGALYAQASDINNEMKLAAAKAISSVITDEELSETYIIPDAFDTRVVERIKTAVAEAAVQSKIARKTN</sequence>
<dbReference type="InterPro" id="IPR012301">
    <property type="entry name" value="Malic_N_dom"/>
</dbReference>
<dbReference type="InterPro" id="IPR051674">
    <property type="entry name" value="Malate_Decarboxylase"/>
</dbReference>
<comment type="caution">
    <text evidence="9">The sequence shown here is derived from an EMBL/GenBank/DDBJ whole genome shotgun (WGS) entry which is preliminary data.</text>
</comment>
<evidence type="ECO:0000259" key="7">
    <source>
        <dbReference type="SMART" id="SM00919"/>
    </source>
</evidence>
<dbReference type="InterPro" id="IPR046346">
    <property type="entry name" value="Aminoacid_DH-like_N_sf"/>
</dbReference>
<dbReference type="PANTHER" id="PTHR43237:SF4">
    <property type="entry name" value="NADP-DEPENDENT MALIC ENZYME"/>
    <property type="match status" value="1"/>
</dbReference>
<evidence type="ECO:0000256" key="1">
    <source>
        <dbReference type="ARBA" id="ARBA00001936"/>
    </source>
</evidence>
<dbReference type="InterPro" id="IPR036291">
    <property type="entry name" value="NAD(P)-bd_dom_sf"/>
</dbReference>
<keyword evidence="10" id="KW-1185">Reference proteome</keyword>
<dbReference type="PIRSF" id="PIRSF000106">
    <property type="entry name" value="ME"/>
    <property type="match status" value="1"/>
</dbReference>
<feature type="domain" description="Malic enzyme N-terminal" evidence="8">
    <location>
        <begin position="92"/>
        <end position="225"/>
    </location>
</feature>
<dbReference type="InterPro" id="IPR045213">
    <property type="entry name" value="Malic_NAD-bd_bact_type"/>
</dbReference>
<evidence type="ECO:0000313" key="10">
    <source>
        <dbReference type="Proteomes" id="UP001519272"/>
    </source>
</evidence>
<dbReference type="CDD" id="cd05311">
    <property type="entry name" value="NAD_bind_2_malic_enz"/>
    <property type="match status" value="1"/>
</dbReference>
<dbReference type="InterPro" id="IPR037062">
    <property type="entry name" value="Malic_N_dom_sf"/>
</dbReference>
<evidence type="ECO:0000256" key="6">
    <source>
        <dbReference type="RuleBase" id="RU003427"/>
    </source>
</evidence>
<comment type="similarity">
    <text evidence="3 6">Belongs to the malic enzymes family.</text>
</comment>
<keyword evidence="4 6" id="KW-0479">Metal-binding</keyword>
<dbReference type="Proteomes" id="UP001519272">
    <property type="component" value="Unassembled WGS sequence"/>
</dbReference>
<dbReference type="PANTHER" id="PTHR43237">
    <property type="entry name" value="NADP-DEPENDENT MALIC ENZYME"/>
    <property type="match status" value="1"/>
</dbReference>
<dbReference type="SUPFAM" id="SSF51735">
    <property type="entry name" value="NAD(P)-binding Rossmann-fold domains"/>
    <property type="match status" value="1"/>
</dbReference>
<evidence type="ECO:0000259" key="8">
    <source>
        <dbReference type="SMART" id="SM01274"/>
    </source>
</evidence>
<dbReference type="GO" id="GO:0016491">
    <property type="term" value="F:oxidoreductase activity"/>
    <property type="evidence" value="ECO:0007669"/>
    <property type="project" value="UniProtKB-KW"/>
</dbReference>
<dbReference type="SUPFAM" id="SSF53223">
    <property type="entry name" value="Aminoacid dehydrogenase-like, N-terminal domain"/>
    <property type="match status" value="1"/>
</dbReference>
<dbReference type="Pfam" id="PF00390">
    <property type="entry name" value="malic"/>
    <property type="match status" value="1"/>
</dbReference>
<keyword evidence="5 9" id="KW-0560">Oxidoreductase</keyword>
<dbReference type="EC" id="1.1.1.38" evidence="9"/>
<evidence type="ECO:0000313" key="9">
    <source>
        <dbReference type="EMBL" id="MBP1907168.1"/>
    </source>
</evidence>
<evidence type="ECO:0000256" key="5">
    <source>
        <dbReference type="ARBA" id="ARBA00023002"/>
    </source>
</evidence>
<proteinExistence type="inferred from homology"/>
<feature type="domain" description="Malic enzyme NAD-binding" evidence="7">
    <location>
        <begin position="237"/>
        <end position="459"/>
    </location>
</feature>
<evidence type="ECO:0000256" key="3">
    <source>
        <dbReference type="ARBA" id="ARBA00008785"/>
    </source>
</evidence>
<dbReference type="EMBL" id="JAGGKG010000022">
    <property type="protein sequence ID" value="MBP1907168.1"/>
    <property type="molecule type" value="Genomic_DNA"/>
</dbReference>
<dbReference type="InterPro" id="IPR012302">
    <property type="entry name" value="Malic_NAD-bd"/>
</dbReference>
<dbReference type="PROSITE" id="PS00331">
    <property type="entry name" value="MALIC_ENZYMES"/>
    <property type="match status" value="1"/>
</dbReference>
<comment type="cofactor">
    <cofactor evidence="1">
        <name>Mn(2+)</name>
        <dbReference type="ChEBI" id="CHEBI:29035"/>
    </cofactor>
</comment>
<dbReference type="SMART" id="SM01274">
    <property type="entry name" value="malic"/>
    <property type="match status" value="1"/>
</dbReference>
<gene>
    <name evidence="9" type="ORF">J2Z32_003833</name>
</gene>
<reference evidence="9 10" key="1">
    <citation type="submission" date="2021-03" db="EMBL/GenBank/DDBJ databases">
        <title>Genomic Encyclopedia of Type Strains, Phase IV (KMG-IV): sequencing the most valuable type-strain genomes for metagenomic binning, comparative biology and taxonomic classification.</title>
        <authorList>
            <person name="Goeker M."/>
        </authorList>
    </citation>
    <scope>NUCLEOTIDE SEQUENCE [LARGE SCALE GENOMIC DNA]</scope>
    <source>
        <strain evidence="9 10">DSM 14349</strain>
    </source>
</reference>
<dbReference type="PRINTS" id="PR00072">
    <property type="entry name" value="MALOXRDTASE"/>
</dbReference>
<organism evidence="9 10">
    <name type="scientific">Paenibacillus turicensis</name>
    <dbReference type="NCBI Taxonomy" id="160487"/>
    <lineage>
        <taxon>Bacteria</taxon>
        <taxon>Bacillati</taxon>
        <taxon>Bacillota</taxon>
        <taxon>Bacilli</taxon>
        <taxon>Bacillales</taxon>
        <taxon>Paenibacillaceae</taxon>
        <taxon>Paenibacillus</taxon>
    </lineage>
</organism>
<dbReference type="Pfam" id="PF03949">
    <property type="entry name" value="Malic_M"/>
    <property type="match status" value="1"/>
</dbReference>
<dbReference type="SMART" id="SM00919">
    <property type="entry name" value="Malic_M"/>
    <property type="match status" value="1"/>
</dbReference>
<protein>
    <submittedName>
        <fullName evidence="9">Malate dehydrogenase (Oxaloacetate-decarboxylating)</fullName>
        <ecNumber evidence="9">1.1.1.38</ecNumber>
    </submittedName>
</protein>
<dbReference type="Gene3D" id="3.40.50.720">
    <property type="entry name" value="NAD(P)-binding Rossmann-like Domain"/>
    <property type="match status" value="1"/>
</dbReference>
<evidence type="ECO:0000256" key="2">
    <source>
        <dbReference type="ARBA" id="ARBA00001946"/>
    </source>
</evidence>
<accession>A0ABS4FXU5</accession>